<proteinExistence type="predicted"/>
<sequence length="33" mass="3559">MYDPAAKIRNITAEMTSVRPKRAGAVLLFGALP</sequence>
<organism evidence="1">
    <name type="scientific">Siphoviridae sp. ctg0K17</name>
    <dbReference type="NCBI Taxonomy" id="2825600"/>
    <lineage>
        <taxon>Viruses</taxon>
        <taxon>Duplodnaviria</taxon>
        <taxon>Heunggongvirae</taxon>
        <taxon>Uroviricota</taxon>
        <taxon>Caudoviricetes</taxon>
    </lineage>
</organism>
<name>A0A8S5PWU6_9CAUD</name>
<evidence type="ECO:0000313" key="1">
    <source>
        <dbReference type="EMBL" id="DAE10917.1"/>
    </source>
</evidence>
<dbReference type="EMBL" id="BK015522">
    <property type="protein sequence ID" value="DAE10917.1"/>
    <property type="molecule type" value="Genomic_DNA"/>
</dbReference>
<reference evidence="1" key="1">
    <citation type="journal article" date="2021" name="Proc. Natl. Acad. Sci. U.S.A.">
        <title>A Catalog of Tens of Thousands of Viruses from Human Metagenomes Reveals Hidden Associations with Chronic Diseases.</title>
        <authorList>
            <person name="Tisza M.J."/>
            <person name="Buck C.B."/>
        </authorList>
    </citation>
    <scope>NUCLEOTIDE SEQUENCE</scope>
    <source>
        <strain evidence="1">Ctg0K17</strain>
    </source>
</reference>
<accession>A0A8S5PWU6</accession>
<protein>
    <submittedName>
        <fullName evidence="1">Uncharacterized protein</fullName>
    </submittedName>
</protein>